<reference evidence="3" key="1">
    <citation type="journal article" date="2019" name="Int. J. Syst. Evol. Microbiol.">
        <title>The Global Catalogue of Microorganisms (GCM) 10K type strain sequencing project: providing services to taxonomists for standard genome sequencing and annotation.</title>
        <authorList>
            <consortium name="The Broad Institute Genomics Platform"/>
            <consortium name="The Broad Institute Genome Sequencing Center for Infectious Disease"/>
            <person name="Wu L."/>
            <person name="Ma J."/>
        </authorList>
    </citation>
    <scope>NUCLEOTIDE SEQUENCE [LARGE SCALE GENOMIC DNA]</scope>
    <source>
        <strain evidence="3">KCTC 42182</strain>
    </source>
</reference>
<comment type="caution">
    <text evidence="2">The sequence shown here is derived from an EMBL/GenBank/DDBJ whole genome shotgun (WGS) entry which is preliminary data.</text>
</comment>
<organism evidence="2 3">
    <name type="scientific">Ferrovibrio xuzhouensis</name>
    <dbReference type="NCBI Taxonomy" id="1576914"/>
    <lineage>
        <taxon>Bacteria</taxon>
        <taxon>Pseudomonadati</taxon>
        <taxon>Pseudomonadota</taxon>
        <taxon>Alphaproteobacteria</taxon>
        <taxon>Rhodospirillales</taxon>
        <taxon>Rhodospirillaceae</taxon>
        <taxon>Ferrovibrio</taxon>
    </lineage>
</organism>
<dbReference type="Pfam" id="PF06568">
    <property type="entry name" value="YjiS-like"/>
    <property type="match status" value="1"/>
</dbReference>
<sequence>MANCSDMTLNTAIFRADARPSLALRAFDALLGWQRRARQRGQLAGMSDSDLKDVGLSRSDVAAEADKPFWRG</sequence>
<accession>A0ABV7VDU4</accession>
<keyword evidence="3" id="KW-1185">Reference proteome</keyword>
<evidence type="ECO:0000313" key="3">
    <source>
        <dbReference type="Proteomes" id="UP001595711"/>
    </source>
</evidence>
<dbReference type="InterPro" id="IPR009506">
    <property type="entry name" value="YjiS-like"/>
</dbReference>
<dbReference type="Proteomes" id="UP001595711">
    <property type="component" value="Unassembled WGS sequence"/>
</dbReference>
<feature type="domain" description="YjiS-like" evidence="1">
    <location>
        <begin position="28"/>
        <end position="61"/>
    </location>
</feature>
<proteinExistence type="predicted"/>
<dbReference type="RefSeq" id="WP_379724511.1">
    <property type="nucleotide sequence ID" value="NZ_JBHRYJ010000001.1"/>
</dbReference>
<protein>
    <submittedName>
        <fullName evidence="2">DUF1127 domain-containing protein</fullName>
    </submittedName>
</protein>
<gene>
    <name evidence="2" type="ORF">ACFOOQ_08680</name>
</gene>
<evidence type="ECO:0000313" key="2">
    <source>
        <dbReference type="EMBL" id="MFC3675615.1"/>
    </source>
</evidence>
<name>A0ABV7VDU4_9PROT</name>
<dbReference type="EMBL" id="JBHRYJ010000001">
    <property type="protein sequence ID" value="MFC3675615.1"/>
    <property type="molecule type" value="Genomic_DNA"/>
</dbReference>
<evidence type="ECO:0000259" key="1">
    <source>
        <dbReference type="Pfam" id="PF06568"/>
    </source>
</evidence>